<gene>
    <name evidence="4" type="ordered locus">Turpa_2276</name>
</gene>
<dbReference type="Pfam" id="PF00106">
    <property type="entry name" value="adh_short"/>
    <property type="match status" value="1"/>
</dbReference>
<evidence type="ECO:0000256" key="2">
    <source>
        <dbReference type="ARBA" id="ARBA00006484"/>
    </source>
</evidence>
<dbReference type="SUPFAM" id="SSF51735">
    <property type="entry name" value="NAD(P)-binding Rossmann-fold domains"/>
    <property type="match status" value="1"/>
</dbReference>
<evidence type="ECO:0000256" key="1">
    <source>
        <dbReference type="ARBA" id="ARBA00004240"/>
    </source>
</evidence>
<evidence type="ECO:0000313" key="4">
    <source>
        <dbReference type="EMBL" id="AFM12921.1"/>
    </source>
</evidence>
<dbReference type="InterPro" id="IPR036291">
    <property type="entry name" value="NAD(P)-bd_dom_sf"/>
</dbReference>
<reference evidence="4 5" key="1">
    <citation type="submission" date="2012-06" db="EMBL/GenBank/DDBJ databases">
        <title>The complete chromosome of genome of Turneriella parva DSM 21527.</title>
        <authorList>
            <consortium name="US DOE Joint Genome Institute (JGI-PGF)"/>
            <person name="Lucas S."/>
            <person name="Han J."/>
            <person name="Lapidus A."/>
            <person name="Bruce D."/>
            <person name="Goodwin L."/>
            <person name="Pitluck S."/>
            <person name="Peters L."/>
            <person name="Kyrpides N."/>
            <person name="Mavromatis K."/>
            <person name="Ivanova N."/>
            <person name="Mikhailova N."/>
            <person name="Chertkov O."/>
            <person name="Detter J.C."/>
            <person name="Tapia R."/>
            <person name="Han C."/>
            <person name="Land M."/>
            <person name="Hauser L."/>
            <person name="Markowitz V."/>
            <person name="Cheng J.-F."/>
            <person name="Hugenholtz P."/>
            <person name="Woyke T."/>
            <person name="Wu D."/>
            <person name="Gronow S."/>
            <person name="Wellnitz S."/>
            <person name="Brambilla E."/>
            <person name="Klenk H.-P."/>
            <person name="Eisen J.A."/>
        </authorList>
    </citation>
    <scope>NUCLEOTIDE SEQUENCE [LARGE SCALE GENOMIC DNA]</scope>
    <source>
        <strain evidence="5">ATCC BAA-1111 / DSM 21527 / NCTC 11395 / H</strain>
    </source>
</reference>
<dbReference type="AlphaFoldDB" id="I4B6L4"/>
<comment type="subcellular location">
    <subcellularLocation>
        <location evidence="1">Endoplasmic reticulum</location>
    </subcellularLocation>
</comment>
<dbReference type="Proteomes" id="UP000006048">
    <property type="component" value="Chromosome"/>
</dbReference>
<dbReference type="RefSeq" id="WP_014803427.1">
    <property type="nucleotide sequence ID" value="NC_018020.1"/>
</dbReference>
<dbReference type="PANTHER" id="PTHR43899:SF13">
    <property type="entry name" value="RH59310P"/>
    <property type="match status" value="1"/>
</dbReference>
<keyword evidence="5" id="KW-1185">Reference proteome</keyword>
<proteinExistence type="inferred from homology"/>
<dbReference type="Gene3D" id="3.40.50.720">
    <property type="entry name" value="NAD(P)-binding Rossmann-like Domain"/>
    <property type="match status" value="1"/>
</dbReference>
<organism evidence="4 5">
    <name type="scientific">Turneriella parva (strain ATCC BAA-1111 / DSM 21527 / NCTC 11395 / H)</name>
    <name type="common">Leptospira parva</name>
    <dbReference type="NCBI Taxonomy" id="869212"/>
    <lineage>
        <taxon>Bacteria</taxon>
        <taxon>Pseudomonadati</taxon>
        <taxon>Spirochaetota</taxon>
        <taxon>Spirochaetia</taxon>
        <taxon>Leptospirales</taxon>
        <taxon>Leptospiraceae</taxon>
        <taxon>Turneriella</taxon>
    </lineage>
</organism>
<dbReference type="HOGENOM" id="CLU_010194_2_1_12"/>
<dbReference type="PRINTS" id="PR00081">
    <property type="entry name" value="GDHRDH"/>
</dbReference>
<protein>
    <submittedName>
        <fullName evidence="4">Short-chain dehydrogenase/reductase SDR</fullName>
    </submittedName>
</protein>
<evidence type="ECO:0000256" key="3">
    <source>
        <dbReference type="ARBA" id="ARBA00023002"/>
    </source>
</evidence>
<dbReference type="PATRIC" id="fig|869212.3.peg.2289"/>
<dbReference type="STRING" id="869212.Turpa_2276"/>
<dbReference type="PANTHER" id="PTHR43899">
    <property type="entry name" value="RH59310P"/>
    <property type="match status" value="1"/>
</dbReference>
<evidence type="ECO:0000313" key="5">
    <source>
        <dbReference type="Proteomes" id="UP000006048"/>
    </source>
</evidence>
<dbReference type="GO" id="GO:0016491">
    <property type="term" value="F:oxidoreductase activity"/>
    <property type="evidence" value="ECO:0007669"/>
    <property type="project" value="UniProtKB-KW"/>
</dbReference>
<sequence length="273" mass="29624">MQLTEKEKSRLHKKYGPWALVTGASSGIGKSVAENLASAGFHLALVARRKAELEVQAEYYRNKFGVECFVHKEDLSDINAPARLAKATANLRVGLVVLSAGFGTSGEFHRGDLQTEIEMLRVNVETVMRLCHYFGGQFAYQKRGGIILLSSLVAFQGVPYAAHYAATKAYVQSLGEALAVELKSHGVDVLVAAPGPVASGFGQRAQMQMGNPPDAARIGAPILRKLGRGYLVMPGALSKLLIFSLKTVPRRFGVRIMQIIMGSMTKDKRSQYA</sequence>
<dbReference type="InterPro" id="IPR020904">
    <property type="entry name" value="Sc_DH/Rdtase_CS"/>
</dbReference>
<comment type="similarity">
    <text evidence="2">Belongs to the short-chain dehydrogenases/reductases (SDR) family.</text>
</comment>
<dbReference type="OrthoDB" id="9808814at2"/>
<dbReference type="InterPro" id="IPR002347">
    <property type="entry name" value="SDR_fam"/>
</dbReference>
<name>I4B6L4_TURPD</name>
<dbReference type="InterPro" id="IPR051019">
    <property type="entry name" value="VLCFA-Steroid_DH"/>
</dbReference>
<keyword evidence="3" id="KW-0560">Oxidoreductase</keyword>
<dbReference type="KEGG" id="tpx:Turpa_2276"/>
<dbReference type="EMBL" id="CP002959">
    <property type="protein sequence ID" value="AFM12921.1"/>
    <property type="molecule type" value="Genomic_DNA"/>
</dbReference>
<accession>I4B6L4</accession>
<dbReference type="PIRSF" id="PIRSF000126">
    <property type="entry name" value="11-beta-HSD1"/>
    <property type="match status" value="1"/>
</dbReference>
<dbReference type="PROSITE" id="PS00061">
    <property type="entry name" value="ADH_SHORT"/>
    <property type="match status" value="1"/>
</dbReference>